<name>A0A0C9SKY0_PLICR</name>
<organism evidence="2 3">
    <name type="scientific">Plicaturopsis crispa FD-325 SS-3</name>
    <dbReference type="NCBI Taxonomy" id="944288"/>
    <lineage>
        <taxon>Eukaryota</taxon>
        <taxon>Fungi</taxon>
        <taxon>Dikarya</taxon>
        <taxon>Basidiomycota</taxon>
        <taxon>Agaricomycotina</taxon>
        <taxon>Agaricomycetes</taxon>
        <taxon>Agaricomycetidae</taxon>
        <taxon>Amylocorticiales</taxon>
        <taxon>Amylocorticiaceae</taxon>
        <taxon>Plicatura</taxon>
        <taxon>Plicaturopsis crispa</taxon>
    </lineage>
</organism>
<evidence type="ECO:0000313" key="3">
    <source>
        <dbReference type="Proteomes" id="UP000053263"/>
    </source>
</evidence>
<dbReference type="Proteomes" id="UP000053263">
    <property type="component" value="Unassembled WGS sequence"/>
</dbReference>
<gene>
    <name evidence="2" type="ORF">PLICRDRAFT_45868</name>
</gene>
<dbReference type="AlphaFoldDB" id="A0A0C9SKY0"/>
<feature type="compositionally biased region" description="Basic and acidic residues" evidence="1">
    <location>
        <begin position="22"/>
        <end position="31"/>
    </location>
</feature>
<feature type="region of interest" description="Disordered" evidence="1">
    <location>
        <begin position="1"/>
        <end position="31"/>
    </location>
</feature>
<keyword evidence="3" id="KW-1185">Reference proteome</keyword>
<evidence type="ECO:0000313" key="2">
    <source>
        <dbReference type="EMBL" id="KII84521.1"/>
    </source>
</evidence>
<accession>A0A0C9SKY0</accession>
<proteinExistence type="predicted"/>
<reference evidence="2 3" key="1">
    <citation type="submission" date="2014-06" db="EMBL/GenBank/DDBJ databases">
        <title>Evolutionary Origins and Diversification of the Mycorrhizal Mutualists.</title>
        <authorList>
            <consortium name="DOE Joint Genome Institute"/>
            <consortium name="Mycorrhizal Genomics Consortium"/>
            <person name="Kohler A."/>
            <person name="Kuo A."/>
            <person name="Nagy L.G."/>
            <person name="Floudas D."/>
            <person name="Copeland A."/>
            <person name="Barry K.W."/>
            <person name="Cichocki N."/>
            <person name="Veneault-Fourrey C."/>
            <person name="LaButti K."/>
            <person name="Lindquist E.A."/>
            <person name="Lipzen A."/>
            <person name="Lundell T."/>
            <person name="Morin E."/>
            <person name="Murat C."/>
            <person name="Riley R."/>
            <person name="Ohm R."/>
            <person name="Sun H."/>
            <person name="Tunlid A."/>
            <person name="Henrissat B."/>
            <person name="Grigoriev I.V."/>
            <person name="Hibbett D.S."/>
            <person name="Martin F."/>
        </authorList>
    </citation>
    <scope>NUCLEOTIDE SEQUENCE [LARGE SCALE GENOMIC DNA]</scope>
    <source>
        <strain evidence="2 3">FD-325 SS-3</strain>
    </source>
</reference>
<dbReference type="OrthoDB" id="2737573at2759"/>
<evidence type="ECO:0000256" key="1">
    <source>
        <dbReference type="SAM" id="MobiDB-lite"/>
    </source>
</evidence>
<sequence>MAKRPKDEPRDDPLPPLPKPPVKSDAELREEATAREAAKAKAFKSLLDIRRASAWQVHRWPIDKRIANSRTRIHLPRTYLARIGVDIKPVREGVDLNQVVYRHYAEQAEEKAGEEWVNYVHADRVVSRRHEYLGPDPRVAGYFFDIDGDVHIQWYDGFLHDQWMDKQKWKLELTQDATGKWIVKEDAD</sequence>
<feature type="compositionally biased region" description="Basic and acidic residues" evidence="1">
    <location>
        <begin position="1"/>
        <end position="13"/>
    </location>
</feature>
<protein>
    <submittedName>
        <fullName evidence="2">Uncharacterized protein</fullName>
    </submittedName>
</protein>
<dbReference type="HOGENOM" id="CLU_124232_0_0_1"/>
<dbReference type="EMBL" id="KN832570">
    <property type="protein sequence ID" value="KII84521.1"/>
    <property type="molecule type" value="Genomic_DNA"/>
</dbReference>